<proteinExistence type="predicted"/>
<dbReference type="RefSeq" id="XP_005839637.1">
    <property type="nucleotide sequence ID" value="XM_005839580.1"/>
</dbReference>
<name>L1JWA7_GUITC</name>
<reference evidence="1 3" key="1">
    <citation type="journal article" date="2012" name="Nature">
        <title>Algal genomes reveal evolutionary mosaicism and the fate of nucleomorphs.</title>
        <authorList>
            <consortium name="DOE Joint Genome Institute"/>
            <person name="Curtis B.A."/>
            <person name="Tanifuji G."/>
            <person name="Burki F."/>
            <person name="Gruber A."/>
            <person name="Irimia M."/>
            <person name="Maruyama S."/>
            <person name="Arias M.C."/>
            <person name="Ball S.G."/>
            <person name="Gile G.H."/>
            <person name="Hirakawa Y."/>
            <person name="Hopkins J.F."/>
            <person name="Kuo A."/>
            <person name="Rensing S.A."/>
            <person name="Schmutz J."/>
            <person name="Symeonidi A."/>
            <person name="Elias M."/>
            <person name="Eveleigh R.J."/>
            <person name="Herman E.K."/>
            <person name="Klute M.J."/>
            <person name="Nakayama T."/>
            <person name="Obornik M."/>
            <person name="Reyes-Prieto A."/>
            <person name="Armbrust E.V."/>
            <person name="Aves S.J."/>
            <person name="Beiko R.G."/>
            <person name="Coutinho P."/>
            <person name="Dacks J.B."/>
            <person name="Durnford D.G."/>
            <person name="Fast N.M."/>
            <person name="Green B.R."/>
            <person name="Grisdale C.J."/>
            <person name="Hempel F."/>
            <person name="Henrissat B."/>
            <person name="Hoppner M.P."/>
            <person name="Ishida K."/>
            <person name="Kim E."/>
            <person name="Koreny L."/>
            <person name="Kroth P.G."/>
            <person name="Liu Y."/>
            <person name="Malik S.B."/>
            <person name="Maier U.G."/>
            <person name="McRose D."/>
            <person name="Mock T."/>
            <person name="Neilson J.A."/>
            <person name="Onodera N.T."/>
            <person name="Poole A.M."/>
            <person name="Pritham E.J."/>
            <person name="Richards T.A."/>
            <person name="Rocap G."/>
            <person name="Roy S.W."/>
            <person name="Sarai C."/>
            <person name="Schaack S."/>
            <person name="Shirato S."/>
            <person name="Slamovits C.H."/>
            <person name="Spencer D.F."/>
            <person name="Suzuki S."/>
            <person name="Worden A.Z."/>
            <person name="Zauner S."/>
            <person name="Barry K."/>
            <person name="Bell C."/>
            <person name="Bharti A.K."/>
            <person name="Crow J.A."/>
            <person name="Grimwood J."/>
            <person name="Kramer R."/>
            <person name="Lindquist E."/>
            <person name="Lucas S."/>
            <person name="Salamov A."/>
            <person name="McFadden G.I."/>
            <person name="Lane C.E."/>
            <person name="Keeling P.J."/>
            <person name="Gray M.W."/>
            <person name="Grigoriev I.V."/>
            <person name="Archibald J.M."/>
        </authorList>
    </citation>
    <scope>NUCLEOTIDE SEQUENCE</scope>
    <source>
        <strain evidence="1 3">CCMP2712</strain>
    </source>
</reference>
<sequence>MWVRNPCRQVYEDVDVPLKHRARDADCFFNQLSPSARLSQGHLIRGEERLAVLWDGYEPSKDPSSSELGRVYFAIRSVSAGSGLVGSLLFPFMRPMQDRFFASQLDSMQTSVSEKP</sequence>
<reference evidence="2" key="3">
    <citation type="submission" date="2016-03" db="UniProtKB">
        <authorList>
            <consortium name="EnsemblProtists"/>
        </authorList>
    </citation>
    <scope>IDENTIFICATION</scope>
</reference>
<dbReference type="HOGENOM" id="CLU_2101605_0_0_1"/>
<evidence type="ECO:0000313" key="1">
    <source>
        <dbReference type="EMBL" id="EKX52657.1"/>
    </source>
</evidence>
<dbReference type="KEGG" id="gtt:GUITHDRAFT_101818"/>
<dbReference type="EnsemblProtists" id="EKX52657">
    <property type="protein sequence ID" value="EKX52657"/>
    <property type="gene ID" value="GUITHDRAFT_101818"/>
</dbReference>
<organism evidence="1">
    <name type="scientific">Guillardia theta (strain CCMP2712)</name>
    <name type="common">Cryptophyte</name>
    <dbReference type="NCBI Taxonomy" id="905079"/>
    <lineage>
        <taxon>Eukaryota</taxon>
        <taxon>Cryptophyceae</taxon>
        <taxon>Pyrenomonadales</taxon>
        <taxon>Geminigeraceae</taxon>
        <taxon>Guillardia</taxon>
    </lineage>
</organism>
<dbReference type="PaxDb" id="55529-EKX52657"/>
<dbReference type="OrthoDB" id="202930at2759"/>
<evidence type="ECO:0000313" key="3">
    <source>
        <dbReference type="Proteomes" id="UP000011087"/>
    </source>
</evidence>
<gene>
    <name evidence="1" type="ORF">GUITHDRAFT_101818</name>
</gene>
<dbReference type="EMBL" id="JH992972">
    <property type="protein sequence ID" value="EKX52657.1"/>
    <property type="molecule type" value="Genomic_DNA"/>
</dbReference>
<accession>L1JWA7</accession>
<protein>
    <submittedName>
        <fullName evidence="1 2">Uncharacterized protein</fullName>
    </submittedName>
</protein>
<dbReference type="AlphaFoldDB" id="L1JWA7"/>
<keyword evidence="3" id="KW-1185">Reference proteome</keyword>
<evidence type="ECO:0000313" key="2">
    <source>
        <dbReference type="EnsemblProtists" id="EKX52657"/>
    </source>
</evidence>
<dbReference type="Proteomes" id="UP000011087">
    <property type="component" value="Unassembled WGS sequence"/>
</dbReference>
<reference evidence="3" key="2">
    <citation type="submission" date="2012-11" db="EMBL/GenBank/DDBJ databases">
        <authorList>
            <person name="Kuo A."/>
            <person name="Curtis B.A."/>
            <person name="Tanifuji G."/>
            <person name="Burki F."/>
            <person name="Gruber A."/>
            <person name="Irimia M."/>
            <person name="Maruyama S."/>
            <person name="Arias M.C."/>
            <person name="Ball S.G."/>
            <person name="Gile G.H."/>
            <person name="Hirakawa Y."/>
            <person name="Hopkins J.F."/>
            <person name="Rensing S.A."/>
            <person name="Schmutz J."/>
            <person name="Symeonidi A."/>
            <person name="Elias M."/>
            <person name="Eveleigh R.J."/>
            <person name="Herman E.K."/>
            <person name="Klute M.J."/>
            <person name="Nakayama T."/>
            <person name="Obornik M."/>
            <person name="Reyes-Prieto A."/>
            <person name="Armbrust E.V."/>
            <person name="Aves S.J."/>
            <person name="Beiko R.G."/>
            <person name="Coutinho P."/>
            <person name="Dacks J.B."/>
            <person name="Durnford D.G."/>
            <person name="Fast N.M."/>
            <person name="Green B.R."/>
            <person name="Grisdale C."/>
            <person name="Hempe F."/>
            <person name="Henrissat B."/>
            <person name="Hoppner M.P."/>
            <person name="Ishida K.-I."/>
            <person name="Kim E."/>
            <person name="Koreny L."/>
            <person name="Kroth P.G."/>
            <person name="Liu Y."/>
            <person name="Malik S.-B."/>
            <person name="Maier U.G."/>
            <person name="McRose D."/>
            <person name="Mock T."/>
            <person name="Neilson J.A."/>
            <person name="Onodera N.T."/>
            <person name="Poole A.M."/>
            <person name="Pritham E.J."/>
            <person name="Richards T.A."/>
            <person name="Rocap G."/>
            <person name="Roy S.W."/>
            <person name="Sarai C."/>
            <person name="Schaack S."/>
            <person name="Shirato S."/>
            <person name="Slamovits C.H."/>
            <person name="Spencer D.F."/>
            <person name="Suzuki S."/>
            <person name="Worden A.Z."/>
            <person name="Zauner S."/>
            <person name="Barry K."/>
            <person name="Bell C."/>
            <person name="Bharti A.K."/>
            <person name="Crow J.A."/>
            <person name="Grimwood J."/>
            <person name="Kramer R."/>
            <person name="Lindquist E."/>
            <person name="Lucas S."/>
            <person name="Salamov A."/>
            <person name="McFadden G.I."/>
            <person name="Lane C.E."/>
            <person name="Keeling P.J."/>
            <person name="Gray M.W."/>
            <person name="Grigoriev I.V."/>
            <person name="Archibald J.M."/>
        </authorList>
    </citation>
    <scope>NUCLEOTIDE SEQUENCE</scope>
    <source>
        <strain evidence="3">CCMP2712</strain>
    </source>
</reference>
<dbReference type="GeneID" id="17309452"/>